<evidence type="ECO:0000313" key="2">
    <source>
        <dbReference type="Proteomes" id="UP000184080"/>
    </source>
</evidence>
<proteinExistence type="predicted"/>
<gene>
    <name evidence="1" type="ORF">SAMN05444401_1086</name>
</gene>
<accession>A0A1M6CDQ7</accession>
<evidence type="ECO:0000313" key="1">
    <source>
        <dbReference type="EMBL" id="SHI59023.1"/>
    </source>
</evidence>
<organism evidence="1 2">
    <name type="scientific">Clostridium amylolyticum</name>
    <dbReference type="NCBI Taxonomy" id="1121298"/>
    <lineage>
        <taxon>Bacteria</taxon>
        <taxon>Bacillati</taxon>
        <taxon>Bacillota</taxon>
        <taxon>Clostridia</taxon>
        <taxon>Eubacteriales</taxon>
        <taxon>Clostridiaceae</taxon>
        <taxon>Clostridium</taxon>
    </lineage>
</organism>
<dbReference type="RefSeq" id="WP_073004359.1">
    <property type="nucleotide sequence ID" value="NZ_FQZO01000001.1"/>
</dbReference>
<sequence length="130" mass="15696">MHDNIKVLHNNIKDLHNNNNLKELLEIYKNLTEKIITSIEHEELEVMEELFLQREEIINQIDTLTYTKQQFINIAEEFNLKTLEEKLNSMYMKKKDDTYNEMQSNKEKMNANKIYTRNASRKISFLDQKI</sequence>
<dbReference type="AlphaFoldDB" id="A0A1M6CDQ7"/>
<reference evidence="1 2" key="1">
    <citation type="submission" date="2016-11" db="EMBL/GenBank/DDBJ databases">
        <authorList>
            <person name="Jaros S."/>
            <person name="Januszkiewicz K."/>
            <person name="Wedrychowicz H."/>
        </authorList>
    </citation>
    <scope>NUCLEOTIDE SEQUENCE [LARGE SCALE GENOMIC DNA]</scope>
    <source>
        <strain evidence="1 2">DSM 21864</strain>
    </source>
</reference>
<dbReference type="STRING" id="1121298.SAMN05444401_1086"/>
<dbReference type="Proteomes" id="UP000184080">
    <property type="component" value="Unassembled WGS sequence"/>
</dbReference>
<protein>
    <recommendedName>
        <fullName evidence="3">Flagellar protein FliT</fullName>
    </recommendedName>
</protein>
<keyword evidence="2" id="KW-1185">Reference proteome</keyword>
<name>A0A1M6CDQ7_9CLOT</name>
<dbReference type="EMBL" id="FQZO01000001">
    <property type="protein sequence ID" value="SHI59023.1"/>
    <property type="molecule type" value="Genomic_DNA"/>
</dbReference>
<evidence type="ECO:0008006" key="3">
    <source>
        <dbReference type="Google" id="ProtNLM"/>
    </source>
</evidence>